<dbReference type="InterPro" id="IPR017186">
    <property type="entry name" value="Lipase_autotranspt_EstA"/>
</dbReference>
<dbReference type="InterPro" id="IPR050592">
    <property type="entry name" value="GDSL_lipolytic_enzyme"/>
</dbReference>
<dbReference type="Pfam" id="PF03797">
    <property type="entry name" value="Autotransporter"/>
    <property type="match status" value="1"/>
</dbReference>
<dbReference type="KEGG" id="sacz:AOT14_27680"/>
<dbReference type="AlphaFoldDB" id="A0A0S1B2B5"/>
<dbReference type="PIRSF" id="PIRSF037375">
    <property type="entry name" value="Autotrns_EstA"/>
    <property type="match status" value="1"/>
</dbReference>
<dbReference type="GO" id="GO:0016788">
    <property type="term" value="F:hydrolase activity, acting on ester bonds"/>
    <property type="evidence" value="ECO:0007669"/>
    <property type="project" value="InterPro"/>
</dbReference>
<dbReference type="InterPro" id="IPR005546">
    <property type="entry name" value="Autotransporte_beta"/>
</dbReference>
<evidence type="ECO:0000256" key="1">
    <source>
        <dbReference type="ARBA" id="ARBA00008668"/>
    </source>
</evidence>
<dbReference type="SUPFAM" id="SSF52266">
    <property type="entry name" value="SGNH hydrolase"/>
    <property type="match status" value="1"/>
</dbReference>
<accession>A0A0S1B2B5</accession>
<dbReference type="Proteomes" id="UP000061010">
    <property type="component" value="Chromosome"/>
</dbReference>
<sequence precursor="true">MRVTSRPLRTALTLALAAAAVPAMAQSPFSRTVFFGDSLTDTGYFRPILVQVNPGASAAGRFTTNPGWVWSDYLANYYGTNAQPNGNGQVGDNYAAGGARVDVDVGNPLSPLLPPIPSLKSQLNSYLAANGGRADANALYTVWGGANDVFAVAGGAPAQATIGAAVASQVGMVATLKAAGAQYVMVPSLPDIGLTPASRAGGPVAMAQGTALAKAYNDALFGGLKQAGLQVIPIDTFGILREIVANPGAYGFSNVSGTACQPQVTAQSLTCTPLNYVTPNAADTYVFADGVHPTTAAHQILGQYSISVLEGPRLQQVLTHSAQTTGRARAAQVGGHLAGRPADGMSWWGNVRGDMQRYDHANLYDGMAPAGLFGIDWARDGMVVGGFAGYGRMDADFGNSMGDFTQSDTTLGVFAGWYGDRAWVNGQASYSWLGYDVTRKVQLGPATREHKGSPDGSNLAVALDAGYEFGQQGGFRHGPVAGVVWQKVKLDGYLESNPSATALGYGSQNVDSTVGRIGWQARFDGGSVHPYVQVTYDHEFEDGGKQASAWLQTMADVGAYKVPGLQFDRNYATAVLGARMDLWGLQSNIGVSTTAGQKSARDATLFATFSGGF</sequence>
<dbReference type="SUPFAM" id="SSF103515">
    <property type="entry name" value="Autotransporter"/>
    <property type="match status" value="1"/>
</dbReference>
<name>A0A0S1B2B5_9GAMM</name>
<feature type="signal peptide" evidence="4">
    <location>
        <begin position="1"/>
        <end position="25"/>
    </location>
</feature>
<organism evidence="6 7">
    <name type="scientific">Stenotrophomonas acidaminiphila</name>
    <dbReference type="NCBI Taxonomy" id="128780"/>
    <lineage>
        <taxon>Bacteria</taxon>
        <taxon>Pseudomonadati</taxon>
        <taxon>Pseudomonadota</taxon>
        <taxon>Gammaproteobacteria</taxon>
        <taxon>Lysobacterales</taxon>
        <taxon>Lysobacteraceae</taxon>
        <taxon>Stenotrophomonas</taxon>
    </lineage>
</organism>
<dbReference type="OrthoDB" id="5292073at2"/>
<evidence type="ECO:0000256" key="2">
    <source>
        <dbReference type="ARBA" id="ARBA00022729"/>
    </source>
</evidence>
<dbReference type="CDD" id="cd01847">
    <property type="entry name" value="Triacylglycerol_lipase_like"/>
    <property type="match status" value="1"/>
</dbReference>
<feature type="active site" evidence="3">
    <location>
        <position position="289"/>
    </location>
</feature>
<protein>
    <submittedName>
        <fullName evidence="6">Outer membrane esterase</fullName>
    </submittedName>
</protein>
<dbReference type="InterPro" id="IPR036709">
    <property type="entry name" value="Autotransporte_beta_dom_sf"/>
</dbReference>
<comment type="similarity">
    <text evidence="1">Belongs to the 'GDSL' lipolytic enzyme family.</text>
</comment>
<feature type="domain" description="Autotransporter" evidence="5">
    <location>
        <begin position="340"/>
        <end position="613"/>
    </location>
</feature>
<proteinExistence type="inferred from homology"/>
<dbReference type="EMBL" id="CP012900">
    <property type="protein sequence ID" value="ALJ29126.1"/>
    <property type="molecule type" value="Genomic_DNA"/>
</dbReference>
<dbReference type="PATRIC" id="fig|128780.6.peg.2795"/>
<dbReference type="InterPro" id="IPR001087">
    <property type="entry name" value="GDSL"/>
</dbReference>
<dbReference type="InterPro" id="IPR036514">
    <property type="entry name" value="SGNH_hydro_sf"/>
</dbReference>
<dbReference type="PANTHER" id="PTHR45642">
    <property type="entry name" value="GDSL ESTERASE/LIPASE EXL3"/>
    <property type="match status" value="1"/>
</dbReference>
<dbReference type="SMART" id="SM00869">
    <property type="entry name" value="Autotransporter"/>
    <property type="match status" value="1"/>
</dbReference>
<evidence type="ECO:0000313" key="7">
    <source>
        <dbReference type="Proteomes" id="UP000061010"/>
    </source>
</evidence>
<evidence type="ECO:0000256" key="3">
    <source>
        <dbReference type="PIRSR" id="PIRSR037375-1"/>
    </source>
</evidence>
<feature type="active site" description="Nucleophile" evidence="3">
    <location>
        <position position="38"/>
    </location>
</feature>
<dbReference type="RefSeq" id="WP_054667269.1">
    <property type="nucleotide sequence ID" value="NZ_RZNW01000027.1"/>
</dbReference>
<evidence type="ECO:0000259" key="5">
    <source>
        <dbReference type="PROSITE" id="PS51208"/>
    </source>
</evidence>
<gene>
    <name evidence="6" type="ORF">AOT14_27680</name>
</gene>
<keyword evidence="2 4" id="KW-0732">Signal</keyword>
<dbReference type="Gene3D" id="2.40.128.130">
    <property type="entry name" value="Autotransporter beta-domain"/>
    <property type="match status" value="1"/>
</dbReference>
<evidence type="ECO:0000256" key="4">
    <source>
        <dbReference type="SAM" id="SignalP"/>
    </source>
</evidence>
<evidence type="ECO:0000313" key="6">
    <source>
        <dbReference type="EMBL" id="ALJ29126.1"/>
    </source>
</evidence>
<keyword evidence="7" id="KW-1185">Reference proteome</keyword>
<dbReference type="Gene3D" id="3.40.50.1110">
    <property type="entry name" value="SGNH hydrolase"/>
    <property type="match status" value="1"/>
</dbReference>
<feature type="chain" id="PRO_5006588694" evidence="4">
    <location>
        <begin position="26"/>
        <end position="613"/>
    </location>
</feature>
<feature type="active site" evidence="3">
    <location>
        <position position="292"/>
    </location>
</feature>
<dbReference type="PANTHER" id="PTHR45642:SF141">
    <property type="entry name" value="SECRETED EFFECTOR PROTEIN SSEJ"/>
    <property type="match status" value="1"/>
</dbReference>
<dbReference type="PROSITE" id="PS51208">
    <property type="entry name" value="AUTOTRANSPORTER"/>
    <property type="match status" value="1"/>
</dbReference>
<dbReference type="Pfam" id="PF00657">
    <property type="entry name" value="Lipase_GDSL"/>
    <property type="match status" value="1"/>
</dbReference>
<reference evidence="6 7" key="1">
    <citation type="journal article" date="2015" name="Genome Announc.">
        <title>Complete Genome Sequencing of Stenotrophomonas acidaminiphila ZAC14D2_NAIMI4_2, a Multidrug-Resistant Strain Isolated from Sediments of a Polluted River in Mexico, Uncovers New Antibiotic Resistance Genes and a Novel Class-II Lasso Peptide Biosynthesis Gene Cluster.</title>
        <authorList>
            <person name="Vinuesa P."/>
            <person name="Ochoa-Sanchez L.E."/>
        </authorList>
    </citation>
    <scope>NUCLEOTIDE SEQUENCE [LARGE SCALE GENOMIC DNA]</scope>
    <source>
        <strain evidence="6 7">ZAC14D2_NAIMI4_2</strain>
    </source>
</reference>